<dbReference type="SUPFAM" id="SSF51366">
    <property type="entry name" value="Ribulose-phoshate binding barrel"/>
    <property type="match status" value="1"/>
</dbReference>
<dbReference type="PROSITE" id="PS00156">
    <property type="entry name" value="OMPDECASE"/>
    <property type="match status" value="1"/>
</dbReference>
<evidence type="ECO:0000256" key="8">
    <source>
        <dbReference type="PIRSR" id="PIRSR614732-1"/>
    </source>
</evidence>
<gene>
    <name evidence="7 12" type="primary">pyrF</name>
    <name evidence="12" type="ORF">FIM25_01080</name>
</gene>
<proteinExistence type="inferred from homology"/>
<feature type="binding site" evidence="7 9">
    <location>
        <position position="133"/>
    </location>
    <ligand>
        <name>substrate</name>
    </ligand>
</feature>
<comment type="caution">
    <text evidence="12">The sequence shown here is derived from an EMBL/GenBank/DDBJ whole genome shotgun (WGS) entry which is preliminary data.</text>
</comment>
<comment type="catalytic activity">
    <reaction evidence="6 7 10">
        <text>orotidine 5'-phosphate + H(+) = UMP + CO2</text>
        <dbReference type="Rhea" id="RHEA:11596"/>
        <dbReference type="ChEBI" id="CHEBI:15378"/>
        <dbReference type="ChEBI" id="CHEBI:16526"/>
        <dbReference type="ChEBI" id="CHEBI:57538"/>
        <dbReference type="ChEBI" id="CHEBI:57865"/>
        <dbReference type="EC" id="4.1.1.23"/>
    </reaction>
</comment>
<protein>
    <recommendedName>
        <fullName evidence="7">Orotidine 5'-phosphate decarboxylase</fullName>
        <ecNumber evidence="7">4.1.1.23</ecNumber>
    </recommendedName>
    <alternativeName>
        <fullName evidence="7">OMP decarboxylase</fullName>
        <shortName evidence="7">OMPDCase</shortName>
        <shortName evidence="7">OMPdecase</shortName>
    </alternativeName>
</protein>
<feature type="binding site" evidence="7 9">
    <location>
        <position position="209"/>
    </location>
    <ligand>
        <name>substrate</name>
    </ligand>
</feature>
<dbReference type="EMBL" id="VDMB01000001">
    <property type="protein sequence ID" value="TYT76177.1"/>
    <property type="molecule type" value="Genomic_DNA"/>
</dbReference>
<evidence type="ECO:0000256" key="9">
    <source>
        <dbReference type="PIRSR" id="PIRSR614732-2"/>
    </source>
</evidence>
<comment type="subunit">
    <text evidence="7">Homodimer.</text>
</comment>
<dbReference type="GO" id="GO:0044205">
    <property type="term" value="P:'de novo' UMP biosynthetic process"/>
    <property type="evidence" value="ECO:0007669"/>
    <property type="project" value="UniProtKB-UniRule"/>
</dbReference>
<evidence type="ECO:0000256" key="3">
    <source>
        <dbReference type="ARBA" id="ARBA00022793"/>
    </source>
</evidence>
<evidence type="ECO:0000313" key="12">
    <source>
        <dbReference type="EMBL" id="TYT76177.1"/>
    </source>
</evidence>
<dbReference type="InterPro" id="IPR011060">
    <property type="entry name" value="RibuloseP-bd_barrel"/>
</dbReference>
<dbReference type="InterPro" id="IPR001754">
    <property type="entry name" value="OMPdeCOase_dom"/>
</dbReference>
<organism evidence="12 13">
    <name type="scientific">Desulfobotulus mexicanus</name>
    <dbReference type="NCBI Taxonomy" id="2586642"/>
    <lineage>
        <taxon>Bacteria</taxon>
        <taxon>Pseudomonadati</taxon>
        <taxon>Thermodesulfobacteriota</taxon>
        <taxon>Desulfobacteria</taxon>
        <taxon>Desulfobacterales</taxon>
        <taxon>Desulfobacteraceae</taxon>
        <taxon>Desulfobotulus</taxon>
    </lineage>
</organism>
<dbReference type="SMART" id="SM00934">
    <property type="entry name" value="OMPdecase"/>
    <property type="match status" value="1"/>
</dbReference>
<evidence type="ECO:0000256" key="10">
    <source>
        <dbReference type="RuleBase" id="RU000512"/>
    </source>
</evidence>
<dbReference type="InterPro" id="IPR018089">
    <property type="entry name" value="OMPdecase_AS"/>
</dbReference>
<name>A0A5Q4VIZ3_9BACT</name>
<dbReference type="Proteomes" id="UP000321899">
    <property type="component" value="Unassembled WGS sequence"/>
</dbReference>
<dbReference type="GO" id="GO:0004590">
    <property type="term" value="F:orotidine-5'-phosphate decarboxylase activity"/>
    <property type="evidence" value="ECO:0007669"/>
    <property type="project" value="UniProtKB-UniRule"/>
</dbReference>
<feature type="binding site" evidence="7 9">
    <location>
        <position position="49"/>
    </location>
    <ligand>
        <name>substrate</name>
    </ligand>
</feature>
<keyword evidence="4 7" id="KW-0665">Pyrimidine biosynthesis</keyword>
<feature type="active site" description="For OMPdecase activity" evidence="8">
    <location>
        <position position="79"/>
    </location>
</feature>
<evidence type="ECO:0000256" key="7">
    <source>
        <dbReference type="HAMAP-Rule" id="MF_01200"/>
    </source>
</evidence>
<evidence type="ECO:0000256" key="2">
    <source>
        <dbReference type="ARBA" id="ARBA00004861"/>
    </source>
</evidence>
<dbReference type="GO" id="GO:0005829">
    <property type="term" value="C:cytosol"/>
    <property type="evidence" value="ECO:0007669"/>
    <property type="project" value="TreeGrafter"/>
</dbReference>
<evidence type="ECO:0000256" key="4">
    <source>
        <dbReference type="ARBA" id="ARBA00022975"/>
    </source>
</evidence>
<reference evidence="12 13" key="1">
    <citation type="submission" date="2019-06" db="EMBL/GenBank/DDBJ databases">
        <title>Desulfobotulus mexicanus sp. nov., a novel sulfate-reducing bacterium isolated from the sediment of an alkaline crater lake in Mexico.</title>
        <authorList>
            <person name="Hirschler-Rea A."/>
        </authorList>
    </citation>
    <scope>NUCLEOTIDE SEQUENCE [LARGE SCALE GENOMIC DNA]</scope>
    <source>
        <strain evidence="12 13">PAR22N</strain>
    </source>
</reference>
<feature type="binding site" evidence="7 9">
    <location>
        <position position="230"/>
    </location>
    <ligand>
        <name>substrate</name>
    </ligand>
</feature>
<dbReference type="NCBIfam" id="TIGR01740">
    <property type="entry name" value="pyrF"/>
    <property type="match status" value="1"/>
</dbReference>
<feature type="binding site" evidence="7 9">
    <location>
        <position position="27"/>
    </location>
    <ligand>
        <name>substrate</name>
    </ligand>
</feature>
<feature type="binding site" evidence="7">
    <location>
        <begin position="77"/>
        <end position="86"/>
    </location>
    <ligand>
        <name>substrate</name>
    </ligand>
</feature>
<keyword evidence="13" id="KW-1185">Reference proteome</keyword>
<accession>A0A5Q4VIZ3</accession>
<evidence type="ECO:0000259" key="11">
    <source>
        <dbReference type="SMART" id="SM00934"/>
    </source>
</evidence>
<dbReference type="Pfam" id="PF00215">
    <property type="entry name" value="OMPdecase"/>
    <property type="match status" value="1"/>
</dbReference>
<dbReference type="HAMAP" id="MF_01200_B">
    <property type="entry name" value="OMPdecase_type1_B"/>
    <property type="match status" value="1"/>
</dbReference>
<comment type="pathway">
    <text evidence="2 7 10">Pyrimidine metabolism; UMP biosynthesis via de novo pathway; UMP from orotate: step 2/2.</text>
</comment>
<feature type="active site" description="Proton donor" evidence="7">
    <location>
        <position position="79"/>
    </location>
</feature>
<evidence type="ECO:0000256" key="5">
    <source>
        <dbReference type="ARBA" id="ARBA00023239"/>
    </source>
</evidence>
<dbReference type="CDD" id="cd04725">
    <property type="entry name" value="OMP_decarboxylase_like"/>
    <property type="match status" value="1"/>
</dbReference>
<feature type="active site" description="For OMPdecase activity" evidence="8">
    <location>
        <position position="82"/>
    </location>
</feature>
<dbReference type="UniPathway" id="UPA00070">
    <property type="reaction ID" value="UER00120"/>
</dbReference>
<dbReference type="EC" id="4.1.1.23" evidence="7"/>
<dbReference type="Gene3D" id="3.20.20.70">
    <property type="entry name" value="Aldolase class I"/>
    <property type="match status" value="1"/>
</dbReference>
<comment type="similarity">
    <text evidence="7">Belongs to the OMP decarboxylase family. Type 1 subfamily.</text>
</comment>
<dbReference type="PANTHER" id="PTHR32119">
    <property type="entry name" value="OROTIDINE 5'-PHOSPHATE DECARBOXYLASE"/>
    <property type="match status" value="1"/>
</dbReference>
<evidence type="ECO:0000313" key="13">
    <source>
        <dbReference type="Proteomes" id="UP000321899"/>
    </source>
</evidence>
<dbReference type="NCBIfam" id="NF001273">
    <property type="entry name" value="PRK00230.1"/>
    <property type="match status" value="1"/>
</dbReference>
<feature type="binding site" evidence="7 9">
    <location>
        <position position="229"/>
    </location>
    <ligand>
        <name>substrate</name>
    </ligand>
</feature>
<keyword evidence="5 7" id="KW-0456">Lyase</keyword>
<sequence length="256" mass="26840">MKKVVNLYFSGGIVSVLLSKHLVFALDYPDFASAAPILPLLAGRVGVVKIGLELFLGEGPGIVSRIRDKSGVEVFLDLKLHDIPATVERSVRNLKKLGVDYLTLHTAGGREMLSKAADAAGDSMKILGVTVLTSSGLSTLKETGLELKDDAAMEDLVKKRAVLAMESGLAGVICSGHEAAGVKERCGAGFLAVTPGIRPAWSLGTGDDQKRVMTPERALAAGADMLVVGRPIRDAADPGWAVDQILKEMAAGKGPE</sequence>
<dbReference type="InterPro" id="IPR047596">
    <property type="entry name" value="OMPdecase_bac"/>
</dbReference>
<feature type="binding site" evidence="7 9">
    <location>
        <position position="198"/>
    </location>
    <ligand>
        <name>substrate</name>
    </ligand>
</feature>
<dbReference type="AlphaFoldDB" id="A0A5Q4VIZ3"/>
<dbReference type="InterPro" id="IPR013785">
    <property type="entry name" value="Aldolase_TIM"/>
</dbReference>
<dbReference type="OrthoDB" id="9806203at2"/>
<comment type="function">
    <text evidence="1 7">Catalyzes the decarboxylation of orotidine 5'-monophosphate (OMP) to uridine 5'-monophosphate (UMP).</text>
</comment>
<feature type="active site" description="For OMPdecase activity" evidence="8">
    <location>
        <position position="77"/>
    </location>
</feature>
<evidence type="ECO:0000256" key="1">
    <source>
        <dbReference type="ARBA" id="ARBA00002356"/>
    </source>
</evidence>
<keyword evidence="3 7" id="KW-0210">Decarboxylase</keyword>
<dbReference type="InterPro" id="IPR014732">
    <property type="entry name" value="OMPdecase"/>
</dbReference>
<evidence type="ECO:0000256" key="6">
    <source>
        <dbReference type="ARBA" id="ARBA00049157"/>
    </source>
</evidence>
<dbReference type="GO" id="GO:0006207">
    <property type="term" value="P:'de novo' pyrimidine nucleobase biosynthetic process"/>
    <property type="evidence" value="ECO:0007669"/>
    <property type="project" value="InterPro"/>
</dbReference>
<dbReference type="PANTHER" id="PTHR32119:SF2">
    <property type="entry name" value="OROTIDINE 5'-PHOSPHATE DECARBOXYLASE"/>
    <property type="match status" value="1"/>
</dbReference>
<feature type="domain" description="Orotidine 5'-phosphate decarboxylase" evidence="11">
    <location>
        <begin position="21"/>
        <end position="245"/>
    </location>
</feature>